<sequence>MLSLAFLLSPIRILLCEIAILIRFLRSKAKQGIKPRGRDRKKEEMMTRSNLAEQLREYQIRSKHDWASVSFFTSTSNLTTSRVDAAVFVIWELVMLAFLLHALDFVKKEPRNKMQADKQLSLRYGVFLTTFEMYASLDGSCIGIPIQVGML</sequence>
<dbReference type="PANTHER" id="PTHR34936:SF7">
    <property type="entry name" value="NADH-UBIQUINONE OXIDOREDUCTASE CHAIN 5"/>
    <property type="match status" value="1"/>
</dbReference>
<proteinExistence type="predicted"/>
<evidence type="ECO:0000256" key="1">
    <source>
        <dbReference type="SAM" id="Phobius"/>
    </source>
</evidence>
<gene>
    <name evidence="2" type="ORF">V6N12_000043</name>
</gene>
<dbReference type="Proteomes" id="UP001472677">
    <property type="component" value="Unassembled WGS sequence"/>
</dbReference>
<keyword evidence="1" id="KW-1133">Transmembrane helix</keyword>
<comment type="caution">
    <text evidence="2">The sequence shown here is derived from an EMBL/GenBank/DDBJ whole genome shotgun (WGS) entry which is preliminary data.</text>
</comment>
<evidence type="ECO:0000313" key="3">
    <source>
        <dbReference type="Proteomes" id="UP001472677"/>
    </source>
</evidence>
<evidence type="ECO:0000313" key="2">
    <source>
        <dbReference type="EMBL" id="KAK8475867.1"/>
    </source>
</evidence>
<reference evidence="2 3" key="1">
    <citation type="journal article" date="2024" name="G3 (Bethesda)">
        <title>Genome assembly of Hibiscus sabdariffa L. provides insights into metabolisms of medicinal natural products.</title>
        <authorList>
            <person name="Kim T."/>
        </authorList>
    </citation>
    <scope>NUCLEOTIDE SEQUENCE [LARGE SCALE GENOMIC DNA]</scope>
    <source>
        <strain evidence="2">TK-2024</strain>
        <tissue evidence="2">Old leaves</tissue>
    </source>
</reference>
<name>A0ABR1Z7Q7_9ROSI</name>
<keyword evidence="1" id="KW-0812">Transmembrane</keyword>
<dbReference type="PANTHER" id="PTHR34936">
    <property type="entry name" value="EXPRESSED PROTEIN"/>
    <property type="match status" value="1"/>
</dbReference>
<accession>A0ABR1Z7Q7</accession>
<feature type="transmembrane region" description="Helical" evidence="1">
    <location>
        <begin position="85"/>
        <end position="106"/>
    </location>
</feature>
<dbReference type="EMBL" id="JBBPBM010002643">
    <property type="protein sequence ID" value="KAK8475867.1"/>
    <property type="molecule type" value="Genomic_DNA"/>
</dbReference>
<protein>
    <submittedName>
        <fullName evidence="2">Uncharacterized protein</fullName>
    </submittedName>
</protein>
<keyword evidence="1" id="KW-0472">Membrane</keyword>
<keyword evidence="3" id="KW-1185">Reference proteome</keyword>
<organism evidence="2 3">
    <name type="scientific">Hibiscus sabdariffa</name>
    <name type="common">roselle</name>
    <dbReference type="NCBI Taxonomy" id="183260"/>
    <lineage>
        <taxon>Eukaryota</taxon>
        <taxon>Viridiplantae</taxon>
        <taxon>Streptophyta</taxon>
        <taxon>Embryophyta</taxon>
        <taxon>Tracheophyta</taxon>
        <taxon>Spermatophyta</taxon>
        <taxon>Magnoliopsida</taxon>
        <taxon>eudicotyledons</taxon>
        <taxon>Gunneridae</taxon>
        <taxon>Pentapetalae</taxon>
        <taxon>rosids</taxon>
        <taxon>malvids</taxon>
        <taxon>Malvales</taxon>
        <taxon>Malvaceae</taxon>
        <taxon>Malvoideae</taxon>
        <taxon>Hibiscus</taxon>
    </lineage>
</organism>